<dbReference type="NCBIfam" id="NF033802">
    <property type="entry name" value="AimP_fam"/>
    <property type="match status" value="1"/>
</dbReference>
<protein>
    <recommendedName>
        <fullName evidence="3">Lysogeny pheromone AimP family peptide</fullName>
    </recommendedName>
</protein>
<dbReference type="EMBL" id="AMXN01000009">
    <property type="protein sequence ID" value="ELS59537.1"/>
    <property type="molecule type" value="Genomic_DNA"/>
</dbReference>
<keyword evidence="2" id="KW-1185">Reference proteome</keyword>
<proteinExistence type="predicted"/>
<dbReference type="AlphaFoldDB" id="A0A9W5PBB1"/>
<comment type="caution">
    <text evidence="1">The sequence shown here is derived from an EMBL/GenBank/DDBJ whole genome shotgun (WGS) entry which is preliminary data.</text>
</comment>
<gene>
    <name evidence="1" type="ORF">BSI_39180</name>
</gene>
<reference evidence="1 2" key="1">
    <citation type="journal article" date="2014" name="Syst. Appl. Microbiol.">
        <title>Genomic insights into the taxonomic status of the three subspecies of Bacillus subtilis.</title>
        <authorList>
            <person name="Yi H."/>
            <person name="Chun J."/>
            <person name="Cha C.J."/>
        </authorList>
    </citation>
    <scope>NUCLEOTIDE SEQUENCE [LARGE SCALE GENOMIC DNA]</scope>
    <source>
        <strain evidence="1 2">KCTC 13429</strain>
    </source>
</reference>
<sequence length="44" mass="4371">MKKVTIGLTIVAALAIGFVAGQQSGLHSASGNETFHVAGFGRGA</sequence>
<organism evidence="1 2">
    <name type="scientific">Bacillus inaquosorum KCTC 13429</name>
    <dbReference type="NCBI Taxonomy" id="1236548"/>
    <lineage>
        <taxon>Bacteria</taxon>
        <taxon>Bacillati</taxon>
        <taxon>Bacillota</taxon>
        <taxon>Bacilli</taxon>
        <taxon>Bacillales</taxon>
        <taxon>Bacillaceae</taxon>
        <taxon>Bacillus</taxon>
    </lineage>
</organism>
<name>A0A9W5PBB1_9BACI</name>
<evidence type="ECO:0008006" key="3">
    <source>
        <dbReference type="Google" id="ProtNLM"/>
    </source>
</evidence>
<evidence type="ECO:0000313" key="2">
    <source>
        <dbReference type="Proteomes" id="UP000011182"/>
    </source>
</evidence>
<dbReference type="Proteomes" id="UP000011182">
    <property type="component" value="Unassembled WGS sequence"/>
</dbReference>
<dbReference type="RefSeq" id="WP_003241706.1">
    <property type="nucleotide sequence ID" value="NZ_AMXN01000009.1"/>
</dbReference>
<evidence type="ECO:0000313" key="1">
    <source>
        <dbReference type="EMBL" id="ELS59537.1"/>
    </source>
</evidence>
<accession>A0A9W5PBB1</accession>